<sequence length="236" mass="26229">MTGIDKELSEAVERKAYWEDRRVYLQQQESVMAQQCSATVHSVELESSTFSSSPEYITDEEAHPLPKVLKTTSQRHLPMVSPNLAAALDMTKVSKRGASHILKASAASLGNDNETLALSLESICRARCCHRSAVAEEIKNTLFPDAPLTVHWDEEIVLDLTGEQVDRLAILVSGDGVDKLLAVPKLSSGTGFRDRWVSPNTTPQNLHPMDEEEESQPLKAKKEKLLEDFSRYLLQA</sequence>
<name>A0AAE1KSU4_PETCI</name>
<protein>
    <submittedName>
        <fullName evidence="2">Uncharacterized protein</fullName>
    </submittedName>
</protein>
<accession>A0AAE1KSU4</accession>
<comment type="caution">
    <text evidence="2">The sequence shown here is derived from an EMBL/GenBank/DDBJ whole genome shotgun (WGS) entry which is preliminary data.</text>
</comment>
<gene>
    <name evidence="2" type="ORF">Pcinc_014833</name>
</gene>
<evidence type="ECO:0000313" key="2">
    <source>
        <dbReference type="EMBL" id="KAK3880675.1"/>
    </source>
</evidence>
<keyword evidence="3" id="KW-1185">Reference proteome</keyword>
<feature type="region of interest" description="Disordered" evidence="1">
    <location>
        <begin position="193"/>
        <end position="220"/>
    </location>
</feature>
<dbReference type="EMBL" id="JAWQEG010001301">
    <property type="protein sequence ID" value="KAK3880675.1"/>
    <property type="molecule type" value="Genomic_DNA"/>
</dbReference>
<dbReference type="AlphaFoldDB" id="A0AAE1KSU4"/>
<organism evidence="2 3">
    <name type="scientific">Petrolisthes cinctipes</name>
    <name type="common">Flat porcelain crab</name>
    <dbReference type="NCBI Taxonomy" id="88211"/>
    <lineage>
        <taxon>Eukaryota</taxon>
        <taxon>Metazoa</taxon>
        <taxon>Ecdysozoa</taxon>
        <taxon>Arthropoda</taxon>
        <taxon>Crustacea</taxon>
        <taxon>Multicrustacea</taxon>
        <taxon>Malacostraca</taxon>
        <taxon>Eumalacostraca</taxon>
        <taxon>Eucarida</taxon>
        <taxon>Decapoda</taxon>
        <taxon>Pleocyemata</taxon>
        <taxon>Anomura</taxon>
        <taxon>Galatheoidea</taxon>
        <taxon>Porcellanidae</taxon>
        <taxon>Petrolisthes</taxon>
    </lineage>
</organism>
<evidence type="ECO:0000256" key="1">
    <source>
        <dbReference type="SAM" id="MobiDB-lite"/>
    </source>
</evidence>
<reference evidence="2" key="1">
    <citation type="submission" date="2023-10" db="EMBL/GenBank/DDBJ databases">
        <title>Genome assemblies of two species of porcelain crab, Petrolisthes cinctipes and Petrolisthes manimaculis (Anomura: Porcellanidae).</title>
        <authorList>
            <person name="Angst P."/>
        </authorList>
    </citation>
    <scope>NUCLEOTIDE SEQUENCE</scope>
    <source>
        <strain evidence="2">PB745_01</strain>
        <tissue evidence="2">Gill</tissue>
    </source>
</reference>
<dbReference type="Proteomes" id="UP001286313">
    <property type="component" value="Unassembled WGS sequence"/>
</dbReference>
<evidence type="ECO:0000313" key="3">
    <source>
        <dbReference type="Proteomes" id="UP001286313"/>
    </source>
</evidence>
<proteinExistence type="predicted"/>